<dbReference type="PROSITE" id="PS51767">
    <property type="entry name" value="PEPTIDASE_A1"/>
    <property type="match status" value="1"/>
</dbReference>
<name>A0A314UET2_PRUYE</name>
<proteinExistence type="inferred from homology"/>
<dbReference type="SUPFAM" id="SSF50630">
    <property type="entry name" value="Acid proteases"/>
    <property type="match status" value="1"/>
</dbReference>
<dbReference type="GO" id="GO:0006508">
    <property type="term" value="P:proteolysis"/>
    <property type="evidence" value="ECO:0007669"/>
    <property type="project" value="UniProtKB-KW"/>
</dbReference>
<comment type="similarity">
    <text evidence="1">Belongs to the peptidase A1 family.</text>
</comment>
<dbReference type="Proteomes" id="UP000250321">
    <property type="component" value="Unassembled WGS sequence"/>
</dbReference>
<evidence type="ECO:0000259" key="2">
    <source>
        <dbReference type="PROSITE" id="PS51767"/>
    </source>
</evidence>
<dbReference type="OrthoDB" id="2747330at2759"/>
<dbReference type="PANTHER" id="PTHR13683:SF750">
    <property type="entry name" value="ASPARTYL PROTEASE AED1"/>
    <property type="match status" value="1"/>
</dbReference>
<dbReference type="EMBL" id="PJQY01003732">
    <property type="protein sequence ID" value="PQM34914.1"/>
    <property type="molecule type" value="Genomic_DNA"/>
</dbReference>
<evidence type="ECO:0000256" key="1">
    <source>
        <dbReference type="ARBA" id="ARBA00007447"/>
    </source>
</evidence>
<dbReference type="STRING" id="2094558.A0A314UET2"/>
<dbReference type="Pfam" id="PF14541">
    <property type="entry name" value="TAXi_C"/>
    <property type="match status" value="1"/>
</dbReference>
<dbReference type="InterPro" id="IPR001461">
    <property type="entry name" value="Aspartic_peptidase_A1"/>
</dbReference>
<dbReference type="InterPro" id="IPR021109">
    <property type="entry name" value="Peptidase_aspartic_dom_sf"/>
</dbReference>
<keyword evidence="4" id="KW-1185">Reference proteome</keyword>
<evidence type="ECO:0000313" key="3">
    <source>
        <dbReference type="EMBL" id="PQM34914.1"/>
    </source>
</evidence>
<evidence type="ECO:0000313" key="4">
    <source>
        <dbReference type="Proteomes" id="UP000250321"/>
    </source>
</evidence>
<feature type="domain" description="Peptidase A1" evidence="2">
    <location>
        <begin position="1"/>
        <end position="94"/>
    </location>
</feature>
<accession>A0A314UET2</accession>
<reference evidence="3 4" key="1">
    <citation type="submission" date="2018-02" db="EMBL/GenBank/DDBJ databases">
        <title>Draft genome of wild Prunus yedoensis var. nudiflora.</title>
        <authorList>
            <person name="Baek S."/>
            <person name="Kim J.-H."/>
            <person name="Choi K."/>
            <person name="Kim G.-B."/>
            <person name="Cho A."/>
            <person name="Jang H."/>
            <person name="Shin C.-H."/>
            <person name="Yu H.-J."/>
            <person name="Mun J.-H."/>
        </authorList>
    </citation>
    <scope>NUCLEOTIDE SEQUENCE [LARGE SCALE GENOMIC DNA]</scope>
    <source>
        <strain evidence="4">cv. Jeju island</strain>
        <tissue evidence="3">Leaf</tissue>
    </source>
</reference>
<dbReference type="Gene3D" id="2.40.70.10">
    <property type="entry name" value="Acid Proteases"/>
    <property type="match status" value="1"/>
</dbReference>
<dbReference type="InterPro" id="IPR032799">
    <property type="entry name" value="TAXi_C"/>
</dbReference>
<dbReference type="AlphaFoldDB" id="A0A314UET2"/>
<organism evidence="3 4">
    <name type="scientific">Prunus yedoensis var. nudiflora</name>
    <dbReference type="NCBI Taxonomy" id="2094558"/>
    <lineage>
        <taxon>Eukaryota</taxon>
        <taxon>Viridiplantae</taxon>
        <taxon>Streptophyta</taxon>
        <taxon>Embryophyta</taxon>
        <taxon>Tracheophyta</taxon>
        <taxon>Spermatophyta</taxon>
        <taxon>Magnoliopsida</taxon>
        <taxon>eudicotyledons</taxon>
        <taxon>Gunneridae</taxon>
        <taxon>Pentapetalae</taxon>
        <taxon>rosids</taxon>
        <taxon>fabids</taxon>
        <taxon>Rosales</taxon>
        <taxon>Rosaceae</taxon>
        <taxon>Amygdaloideae</taxon>
        <taxon>Amygdaleae</taxon>
        <taxon>Prunus</taxon>
    </lineage>
</organism>
<keyword evidence="3" id="KW-0378">Hydrolase</keyword>
<comment type="caution">
    <text evidence="3">The sequence shown here is derived from an EMBL/GenBank/DDBJ whole genome shotgun (WGS) entry which is preliminary data.</text>
</comment>
<gene>
    <name evidence="3" type="ORF">Pyn_18754</name>
</gene>
<keyword evidence="3" id="KW-0645">Protease</keyword>
<dbReference type="GO" id="GO:0004190">
    <property type="term" value="F:aspartic-type endopeptidase activity"/>
    <property type="evidence" value="ECO:0007669"/>
    <property type="project" value="InterPro"/>
</dbReference>
<dbReference type="PANTHER" id="PTHR13683">
    <property type="entry name" value="ASPARTYL PROTEASES"/>
    <property type="match status" value="1"/>
</dbReference>
<dbReference type="InterPro" id="IPR033121">
    <property type="entry name" value="PEPTIDASE_A1"/>
</dbReference>
<sequence length="99" mass="10373">MKGYPTAPAISILDTCYDFSSYETVNIPTIGISFKGGLTLDLDGTGIIYAVAASQACLAFTANKNDSDIAVFGNVQQQKLEVVYDVARGKLGFAPGGCL</sequence>
<protein>
    <submittedName>
        <fullName evidence="3">Aspartyl protease family protein</fullName>
    </submittedName>
</protein>